<dbReference type="AlphaFoldDB" id="A0A0C9VBD6"/>
<proteinExistence type="predicted"/>
<evidence type="ECO:0000313" key="3">
    <source>
        <dbReference type="Proteomes" id="UP000054279"/>
    </source>
</evidence>
<dbReference type="HOGENOM" id="CLU_177971_0_0_1"/>
<dbReference type="Proteomes" id="UP000054279">
    <property type="component" value="Unassembled WGS sequence"/>
</dbReference>
<feature type="compositionally biased region" description="Basic and acidic residues" evidence="1">
    <location>
        <begin position="1"/>
        <end position="57"/>
    </location>
</feature>
<feature type="region of interest" description="Disordered" evidence="1">
    <location>
        <begin position="1"/>
        <end position="104"/>
    </location>
</feature>
<feature type="compositionally biased region" description="Basic and acidic residues" evidence="1">
    <location>
        <begin position="80"/>
        <end position="90"/>
    </location>
</feature>
<gene>
    <name evidence="2" type="ORF">M422DRAFT_258479</name>
</gene>
<feature type="compositionally biased region" description="Basic residues" evidence="1">
    <location>
        <begin position="58"/>
        <end position="69"/>
    </location>
</feature>
<reference evidence="2 3" key="1">
    <citation type="submission" date="2014-06" db="EMBL/GenBank/DDBJ databases">
        <title>Evolutionary Origins and Diversification of the Mycorrhizal Mutualists.</title>
        <authorList>
            <consortium name="DOE Joint Genome Institute"/>
            <consortium name="Mycorrhizal Genomics Consortium"/>
            <person name="Kohler A."/>
            <person name="Kuo A."/>
            <person name="Nagy L.G."/>
            <person name="Floudas D."/>
            <person name="Copeland A."/>
            <person name="Barry K.W."/>
            <person name="Cichocki N."/>
            <person name="Veneault-Fourrey C."/>
            <person name="LaButti K."/>
            <person name="Lindquist E.A."/>
            <person name="Lipzen A."/>
            <person name="Lundell T."/>
            <person name="Morin E."/>
            <person name="Murat C."/>
            <person name="Riley R."/>
            <person name="Ohm R."/>
            <person name="Sun H."/>
            <person name="Tunlid A."/>
            <person name="Henrissat B."/>
            <person name="Grigoriev I.V."/>
            <person name="Hibbett D.S."/>
            <person name="Martin F."/>
        </authorList>
    </citation>
    <scope>NUCLEOTIDE SEQUENCE [LARGE SCALE GENOMIC DNA]</scope>
    <source>
        <strain evidence="2 3">SS14</strain>
    </source>
</reference>
<evidence type="ECO:0000256" key="1">
    <source>
        <dbReference type="SAM" id="MobiDB-lite"/>
    </source>
</evidence>
<evidence type="ECO:0000313" key="2">
    <source>
        <dbReference type="EMBL" id="KIJ38832.1"/>
    </source>
</evidence>
<accession>A0A0C9VBD6</accession>
<protein>
    <submittedName>
        <fullName evidence="2">Uncharacterized protein</fullName>
    </submittedName>
</protein>
<dbReference type="EMBL" id="KN837157">
    <property type="protein sequence ID" value="KIJ38832.1"/>
    <property type="molecule type" value="Genomic_DNA"/>
</dbReference>
<keyword evidence="3" id="KW-1185">Reference proteome</keyword>
<organism evidence="2 3">
    <name type="scientific">Sphaerobolus stellatus (strain SS14)</name>
    <dbReference type="NCBI Taxonomy" id="990650"/>
    <lineage>
        <taxon>Eukaryota</taxon>
        <taxon>Fungi</taxon>
        <taxon>Dikarya</taxon>
        <taxon>Basidiomycota</taxon>
        <taxon>Agaricomycotina</taxon>
        <taxon>Agaricomycetes</taxon>
        <taxon>Phallomycetidae</taxon>
        <taxon>Geastrales</taxon>
        <taxon>Sphaerobolaceae</taxon>
        <taxon>Sphaerobolus</taxon>
    </lineage>
</organism>
<sequence>MQSAYAHEHTNERRGEKDEVERRDPVKTCTEEMEHQRKKDAMRPYATKRWEETEHQRKIQRSNKLRRLQPRISEEPTPADDVRRDEHAEGWDVDVNGESSSIAR</sequence>
<name>A0A0C9VBD6_SPHS4</name>